<feature type="transmembrane region" description="Helical" evidence="1">
    <location>
        <begin position="34"/>
        <end position="63"/>
    </location>
</feature>
<dbReference type="Pfam" id="PF07332">
    <property type="entry name" value="Phage_holin_3_6"/>
    <property type="match status" value="1"/>
</dbReference>
<keyword evidence="3" id="KW-1185">Reference proteome</keyword>
<reference evidence="2 3" key="1">
    <citation type="journal article" date="2019" name="Emerg. Microbes Infect.">
        <title>Comprehensive subspecies identification of 175 nontuberculous mycobacteria species based on 7547 genomic profiles.</title>
        <authorList>
            <person name="Matsumoto Y."/>
            <person name="Kinjo T."/>
            <person name="Motooka D."/>
            <person name="Nabeya D."/>
            <person name="Jung N."/>
            <person name="Uechi K."/>
            <person name="Horii T."/>
            <person name="Iida T."/>
            <person name="Fujita J."/>
            <person name="Nakamura S."/>
        </authorList>
    </citation>
    <scope>NUCLEOTIDE SEQUENCE [LARGE SCALE GENOMIC DNA]</scope>
    <source>
        <strain evidence="2 3">JCM 17899</strain>
    </source>
</reference>
<proteinExistence type="predicted"/>
<name>A0A7I7QNV1_9MYCO</name>
<protein>
    <submittedName>
        <fullName evidence="2">Membrane protein</fullName>
    </submittedName>
</protein>
<evidence type="ECO:0000313" key="3">
    <source>
        <dbReference type="Proteomes" id="UP000467193"/>
    </source>
</evidence>
<feature type="transmembrane region" description="Helical" evidence="1">
    <location>
        <begin position="69"/>
        <end position="91"/>
    </location>
</feature>
<dbReference type="InterPro" id="IPR009937">
    <property type="entry name" value="Phage_holin_3_6"/>
</dbReference>
<dbReference type="KEGG" id="msei:MSEDJ_20900"/>
<dbReference type="Proteomes" id="UP000467193">
    <property type="component" value="Chromosome"/>
</dbReference>
<dbReference type="EMBL" id="AP022588">
    <property type="protein sequence ID" value="BBY27994.1"/>
    <property type="molecule type" value="Genomic_DNA"/>
</dbReference>
<accession>A0A7I7QNV1</accession>
<keyword evidence="1" id="KW-1133">Transmembrane helix</keyword>
<organism evidence="2 3">
    <name type="scientific">Mycolicibacterium sediminis</name>
    <dbReference type="NCBI Taxonomy" id="1286180"/>
    <lineage>
        <taxon>Bacteria</taxon>
        <taxon>Bacillati</taxon>
        <taxon>Actinomycetota</taxon>
        <taxon>Actinomycetes</taxon>
        <taxon>Mycobacteriales</taxon>
        <taxon>Mycobacteriaceae</taxon>
        <taxon>Mycolicibacterium</taxon>
    </lineage>
</organism>
<keyword evidence="1" id="KW-0472">Membrane</keyword>
<dbReference type="AlphaFoldDB" id="A0A7I7QNV1"/>
<gene>
    <name evidence="2" type="ORF">MSEDJ_20900</name>
</gene>
<keyword evidence="1" id="KW-0812">Transmembrane</keyword>
<evidence type="ECO:0000256" key="1">
    <source>
        <dbReference type="SAM" id="Phobius"/>
    </source>
</evidence>
<sequence length="122" mass="12438">MGELLGRLSAQTSRLVRDEIRLAQREFQDSAKHAAFGAGLGGAAGVLALFGFGAVIAAGIAALALVLPVWAAALIVAAVLFVVAGIAGALAKKQVDEVAPVAPRTAETVKDDVREVNDARHA</sequence>
<evidence type="ECO:0000313" key="2">
    <source>
        <dbReference type="EMBL" id="BBY27994.1"/>
    </source>
</evidence>